<feature type="region of interest" description="Disordered" evidence="7">
    <location>
        <begin position="645"/>
        <end position="673"/>
    </location>
</feature>
<dbReference type="CDD" id="cd00082">
    <property type="entry name" value="HisKA"/>
    <property type="match status" value="1"/>
</dbReference>
<evidence type="ECO:0000259" key="8">
    <source>
        <dbReference type="PROSITE" id="PS50109"/>
    </source>
</evidence>
<evidence type="ECO:0000256" key="7">
    <source>
        <dbReference type="SAM" id="MobiDB-lite"/>
    </source>
</evidence>
<dbReference type="SUPFAM" id="SSF55874">
    <property type="entry name" value="ATPase domain of HSP90 chaperone/DNA topoisomerase II/histidine kinase"/>
    <property type="match status" value="1"/>
</dbReference>
<dbReference type="SUPFAM" id="SSF55781">
    <property type="entry name" value="GAF domain-like"/>
    <property type="match status" value="1"/>
</dbReference>
<dbReference type="AlphaFoldDB" id="A0A9P4HTS2"/>
<dbReference type="SMART" id="SM00387">
    <property type="entry name" value="HATPase_c"/>
    <property type="match status" value="1"/>
</dbReference>
<dbReference type="FunFam" id="3.30.450.40:FF:000083">
    <property type="entry name" value="Sensor histidine kinase/response regulator, putative (AFU_orthologue AFUA_4G00660)"/>
    <property type="match status" value="1"/>
</dbReference>
<feature type="region of interest" description="Disordered" evidence="7">
    <location>
        <begin position="389"/>
        <end position="417"/>
    </location>
</feature>
<dbReference type="EC" id="2.7.13.3" evidence="2"/>
<keyword evidence="5" id="KW-0418">Kinase</keyword>
<keyword evidence="11" id="KW-1185">Reference proteome</keyword>
<comment type="caution">
    <text evidence="10">The sequence shown here is derived from an EMBL/GenBank/DDBJ whole genome shotgun (WGS) entry which is preliminary data.</text>
</comment>
<dbReference type="PROSITE" id="PS50110">
    <property type="entry name" value="RESPONSE_REGULATORY"/>
    <property type="match status" value="1"/>
</dbReference>
<dbReference type="Gene3D" id="3.40.50.2300">
    <property type="match status" value="1"/>
</dbReference>
<dbReference type="GO" id="GO:0009927">
    <property type="term" value="F:histidine phosphotransfer kinase activity"/>
    <property type="evidence" value="ECO:0007669"/>
    <property type="project" value="TreeGrafter"/>
</dbReference>
<dbReference type="SUPFAM" id="SSF47384">
    <property type="entry name" value="Homodimeric domain of signal transducing histidine kinase"/>
    <property type="match status" value="1"/>
</dbReference>
<evidence type="ECO:0000313" key="10">
    <source>
        <dbReference type="EMBL" id="KAF2085461.1"/>
    </source>
</evidence>
<dbReference type="OrthoDB" id="303614at2759"/>
<dbReference type="InterPro" id="IPR036097">
    <property type="entry name" value="HisK_dim/P_sf"/>
</dbReference>
<dbReference type="InterPro" id="IPR029016">
    <property type="entry name" value="GAF-like_dom_sf"/>
</dbReference>
<dbReference type="PANTHER" id="PTHR43047">
    <property type="entry name" value="TWO-COMPONENT HISTIDINE PROTEIN KINASE"/>
    <property type="match status" value="1"/>
</dbReference>
<dbReference type="PANTHER" id="PTHR43047:SF72">
    <property type="entry name" value="OSMOSENSING HISTIDINE PROTEIN KINASE SLN1"/>
    <property type="match status" value="1"/>
</dbReference>
<dbReference type="GO" id="GO:0005886">
    <property type="term" value="C:plasma membrane"/>
    <property type="evidence" value="ECO:0007669"/>
    <property type="project" value="TreeGrafter"/>
</dbReference>
<keyword evidence="4" id="KW-0808">Transferase</keyword>
<organism evidence="10 11">
    <name type="scientific">Saccharata proteae CBS 121410</name>
    <dbReference type="NCBI Taxonomy" id="1314787"/>
    <lineage>
        <taxon>Eukaryota</taxon>
        <taxon>Fungi</taxon>
        <taxon>Dikarya</taxon>
        <taxon>Ascomycota</taxon>
        <taxon>Pezizomycotina</taxon>
        <taxon>Dothideomycetes</taxon>
        <taxon>Dothideomycetes incertae sedis</taxon>
        <taxon>Botryosphaeriales</taxon>
        <taxon>Saccharataceae</taxon>
        <taxon>Saccharata</taxon>
    </lineage>
</organism>
<dbReference type="InterPro" id="IPR001789">
    <property type="entry name" value="Sig_transdc_resp-reg_receiver"/>
</dbReference>
<keyword evidence="3 6" id="KW-0597">Phosphoprotein</keyword>
<dbReference type="Pfam" id="PF00512">
    <property type="entry name" value="HisKA"/>
    <property type="match status" value="1"/>
</dbReference>
<proteinExistence type="predicted"/>
<evidence type="ECO:0000256" key="1">
    <source>
        <dbReference type="ARBA" id="ARBA00000085"/>
    </source>
</evidence>
<comment type="catalytic activity">
    <reaction evidence="1">
        <text>ATP + protein L-histidine = ADP + protein N-phospho-L-histidine.</text>
        <dbReference type="EC" id="2.7.13.3"/>
    </reaction>
</comment>
<evidence type="ECO:0000256" key="3">
    <source>
        <dbReference type="ARBA" id="ARBA00022553"/>
    </source>
</evidence>
<feature type="compositionally biased region" description="Low complexity" evidence="7">
    <location>
        <begin position="312"/>
        <end position="322"/>
    </location>
</feature>
<dbReference type="InterPro" id="IPR005467">
    <property type="entry name" value="His_kinase_dom"/>
</dbReference>
<dbReference type="CDD" id="cd17546">
    <property type="entry name" value="REC_hyHK_CKI1_RcsC-like"/>
    <property type="match status" value="1"/>
</dbReference>
<dbReference type="InterPro" id="IPR011006">
    <property type="entry name" value="CheY-like_superfamily"/>
</dbReference>
<dbReference type="Gene3D" id="3.30.565.10">
    <property type="entry name" value="Histidine kinase-like ATPase, C-terminal domain"/>
    <property type="match status" value="1"/>
</dbReference>
<dbReference type="SMART" id="SM00448">
    <property type="entry name" value="REC"/>
    <property type="match status" value="1"/>
</dbReference>
<dbReference type="Gene3D" id="1.10.287.130">
    <property type="match status" value="1"/>
</dbReference>
<feature type="compositionally biased region" description="Basic and acidic residues" evidence="7">
    <location>
        <begin position="389"/>
        <end position="400"/>
    </location>
</feature>
<dbReference type="PROSITE" id="PS50109">
    <property type="entry name" value="HIS_KIN"/>
    <property type="match status" value="1"/>
</dbReference>
<feature type="modified residue" description="4-aspartylphosphate" evidence="6">
    <location>
        <position position="1143"/>
    </location>
</feature>
<accession>A0A9P4HTS2</accession>
<dbReference type="InterPro" id="IPR004358">
    <property type="entry name" value="Sig_transdc_His_kin-like_C"/>
</dbReference>
<protein>
    <recommendedName>
        <fullName evidence="2">histidine kinase</fullName>
        <ecNumber evidence="2">2.7.13.3</ecNumber>
    </recommendedName>
</protein>
<dbReference type="InterPro" id="IPR036890">
    <property type="entry name" value="HATPase_C_sf"/>
</dbReference>
<dbReference type="Pfam" id="PF02518">
    <property type="entry name" value="HATPase_c"/>
    <property type="match status" value="1"/>
</dbReference>
<feature type="compositionally biased region" description="Low complexity" evidence="7">
    <location>
        <begin position="401"/>
        <end position="417"/>
    </location>
</feature>
<dbReference type="FunFam" id="1.10.287.130:FF:000023">
    <property type="entry name" value="Sensor histidine kinase/response regulator, putative"/>
    <property type="match status" value="1"/>
</dbReference>
<gene>
    <name evidence="10" type="ORF">K490DRAFT_46548</name>
</gene>
<evidence type="ECO:0000259" key="9">
    <source>
        <dbReference type="PROSITE" id="PS50110"/>
    </source>
</evidence>
<dbReference type="InterPro" id="IPR003594">
    <property type="entry name" value="HATPase_dom"/>
</dbReference>
<dbReference type="Proteomes" id="UP000799776">
    <property type="component" value="Unassembled WGS sequence"/>
</dbReference>
<dbReference type="Pfam" id="PF00072">
    <property type="entry name" value="Response_reg"/>
    <property type="match status" value="1"/>
</dbReference>
<dbReference type="SMART" id="SM00388">
    <property type="entry name" value="HisKA"/>
    <property type="match status" value="1"/>
</dbReference>
<evidence type="ECO:0000256" key="6">
    <source>
        <dbReference type="PROSITE-ProRule" id="PRU00169"/>
    </source>
</evidence>
<dbReference type="Gene3D" id="3.30.450.40">
    <property type="match status" value="1"/>
</dbReference>
<reference evidence="10" key="1">
    <citation type="journal article" date="2020" name="Stud. Mycol.">
        <title>101 Dothideomycetes genomes: a test case for predicting lifestyles and emergence of pathogens.</title>
        <authorList>
            <person name="Haridas S."/>
            <person name="Albert R."/>
            <person name="Binder M."/>
            <person name="Bloem J."/>
            <person name="Labutti K."/>
            <person name="Salamov A."/>
            <person name="Andreopoulos B."/>
            <person name="Baker S."/>
            <person name="Barry K."/>
            <person name="Bills G."/>
            <person name="Bluhm B."/>
            <person name="Cannon C."/>
            <person name="Castanera R."/>
            <person name="Culley D."/>
            <person name="Daum C."/>
            <person name="Ezra D."/>
            <person name="Gonzalez J."/>
            <person name="Henrissat B."/>
            <person name="Kuo A."/>
            <person name="Liang C."/>
            <person name="Lipzen A."/>
            <person name="Lutzoni F."/>
            <person name="Magnuson J."/>
            <person name="Mondo S."/>
            <person name="Nolan M."/>
            <person name="Ohm R."/>
            <person name="Pangilinan J."/>
            <person name="Park H.-J."/>
            <person name="Ramirez L."/>
            <person name="Alfaro M."/>
            <person name="Sun H."/>
            <person name="Tritt A."/>
            <person name="Yoshinaga Y."/>
            <person name="Zwiers L.-H."/>
            <person name="Turgeon B."/>
            <person name="Goodwin S."/>
            <person name="Spatafora J."/>
            <person name="Crous P."/>
            <person name="Grigoriev I."/>
        </authorList>
    </citation>
    <scope>NUCLEOTIDE SEQUENCE</scope>
    <source>
        <strain evidence="10">CBS 121410</strain>
    </source>
</reference>
<evidence type="ECO:0000256" key="5">
    <source>
        <dbReference type="ARBA" id="ARBA00022777"/>
    </source>
</evidence>
<feature type="region of interest" description="Disordered" evidence="7">
    <location>
        <begin position="255"/>
        <end position="338"/>
    </location>
</feature>
<sequence length="1216" mass="132668">MNPQSLGDGEAYKYVLPSHDPLPVADEDRYFQAAVETLELVHIPSSAAGVLPAPGYEPRYSKDSALTAFAQLGALRLNAARGLISLIDDKYQYILAESSQTLSLLAPPPSGAPTPELWLGSTIIPRKKGVCEHVLALPTSPDIDSNDRKTPAVIINDLLDDERFSYRSYVKDSPGYRFYVGVPLRTAWGAIIGAYCIFDESPRQSLDHESLLFLKGIARTVMNYLETCKVQQDHRRTDQMIRGLTSFVTGASALQTSPAQNTPTVQRPGVLSVDSDVKVSPSPDGSTSSRMSITAMDEPIIKPEIIPNDQDPSSSPPSASKPKFSESQRSRQAKVSSSLQDIILPAGAKEMFSRAASVIRESSDLEGVMILDASVATFGGAVNLPHSRVYDEASKSRNRSDQSSSSTDDSSTSGSESNTRKMCVVLGFANTKYSRMAGDDAEDHCHSFAESDLKRLLGKYPNGKIFNVDISGVVYPTEDVGPTYSGLDTEDDEKTHDRKPKARPTLQRMLKAAPGARSIALLPLWDYQRERWFAGCICWSTQPNRVLSPHVDLLYLQAFGNSIMTDLSRLDAITADRSKTTFVASISHELRCPLHGILGGIQFLHDTKVDSFQAAMLDSITVCGKTLLDTIDHVLDFAKVNSFHKKPGGRKKSAAEPLAIEEAGPDRQKSDPEALTSTVDLAALTEEVVEAIFAGHTWGASGSALSHPPAYSMVSLPPDGVNQNPRRVRIILDIPHRSNWRFTTQHGAWRRVVMNIFGNAMKYTKQGFIRVSLHTSPQTSDDEDRPPAKVVLRVLDSGIGISSDFLRRGLYTPFRQEDSFASGIGLGLSIVRQIVEGSGGKIDIKSQIGRGTEVKVTLPMPEGKILSRSPESSEENMAAVATRTLGLRACILESVPSGTCPDGGPSAMAEGQYQMSFSLVSALKHWFKMDAFTANDWTSVSADVIICLEPCFELLAAVRASQPPTRAPILIFIALDAAKEATLRADPRIGSNESIVQIMTQPCGPQKLAKTLNACLNRYEVTSVDPFQQPNELGPAPELLRRASIADSFTMNFEPFAQTLKSLPETPPPSYSSGIDPIMQHSPSPPPPSKARILIVDDNRINRLLLEAFMKKHGFPYEEATNGLEAVDAYKRNRGRFDYILMDLTMPYMDGITATKEIRRHERISSMQPTTVIALTGLASATARLDAIANGVNHFLTKPVKFAHLYDLLNGGTMGG</sequence>
<dbReference type="EMBL" id="ML978730">
    <property type="protein sequence ID" value="KAF2085461.1"/>
    <property type="molecule type" value="Genomic_DNA"/>
</dbReference>
<dbReference type="PRINTS" id="PR00344">
    <property type="entry name" value="BCTRLSENSOR"/>
</dbReference>
<dbReference type="InterPro" id="IPR003661">
    <property type="entry name" value="HisK_dim/P_dom"/>
</dbReference>
<feature type="domain" description="Response regulatory" evidence="9">
    <location>
        <begin position="1092"/>
        <end position="1213"/>
    </location>
</feature>
<name>A0A9P4HTS2_9PEZI</name>
<evidence type="ECO:0000256" key="4">
    <source>
        <dbReference type="ARBA" id="ARBA00022679"/>
    </source>
</evidence>
<feature type="domain" description="Histidine kinase" evidence="8">
    <location>
        <begin position="585"/>
        <end position="862"/>
    </location>
</feature>
<evidence type="ECO:0000313" key="11">
    <source>
        <dbReference type="Proteomes" id="UP000799776"/>
    </source>
</evidence>
<dbReference type="GO" id="GO:0000155">
    <property type="term" value="F:phosphorelay sensor kinase activity"/>
    <property type="evidence" value="ECO:0007669"/>
    <property type="project" value="InterPro"/>
</dbReference>
<evidence type="ECO:0000256" key="2">
    <source>
        <dbReference type="ARBA" id="ARBA00012438"/>
    </source>
</evidence>
<feature type="compositionally biased region" description="Polar residues" evidence="7">
    <location>
        <begin position="255"/>
        <end position="265"/>
    </location>
</feature>
<feature type="compositionally biased region" description="Low complexity" evidence="7">
    <location>
        <begin position="272"/>
        <end position="286"/>
    </location>
</feature>
<dbReference type="SUPFAM" id="SSF52172">
    <property type="entry name" value="CheY-like"/>
    <property type="match status" value="1"/>
</dbReference>